<dbReference type="EMBL" id="PDCK01000041">
    <property type="protein sequence ID" value="PRQ42069.1"/>
    <property type="molecule type" value="Genomic_DNA"/>
</dbReference>
<organism evidence="1 2">
    <name type="scientific">Rosa chinensis</name>
    <name type="common">China rose</name>
    <dbReference type="NCBI Taxonomy" id="74649"/>
    <lineage>
        <taxon>Eukaryota</taxon>
        <taxon>Viridiplantae</taxon>
        <taxon>Streptophyta</taxon>
        <taxon>Embryophyta</taxon>
        <taxon>Tracheophyta</taxon>
        <taxon>Spermatophyta</taxon>
        <taxon>Magnoliopsida</taxon>
        <taxon>eudicotyledons</taxon>
        <taxon>Gunneridae</taxon>
        <taxon>Pentapetalae</taxon>
        <taxon>rosids</taxon>
        <taxon>fabids</taxon>
        <taxon>Rosales</taxon>
        <taxon>Rosaceae</taxon>
        <taxon>Rosoideae</taxon>
        <taxon>Rosoideae incertae sedis</taxon>
        <taxon>Rosa</taxon>
    </lineage>
</organism>
<accession>A0A2P6R6N7</accession>
<reference evidence="1 2" key="1">
    <citation type="journal article" date="2018" name="Nat. Genet.">
        <title>The Rosa genome provides new insights in the design of modern roses.</title>
        <authorList>
            <person name="Bendahmane M."/>
        </authorList>
    </citation>
    <scope>NUCLEOTIDE SEQUENCE [LARGE SCALE GENOMIC DNA]</scope>
    <source>
        <strain evidence="2">cv. Old Blush</strain>
    </source>
</reference>
<sequence length="54" mass="5827">MATLPPASSPPDLPIECLQIPSLKITHNLGFCPNLSSFVAQAIIIFIISTQYLT</sequence>
<gene>
    <name evidence="1" type="ORF">RchiOBHm_Chr3g0453611</name>
</gene>
<comment type="caution">
    <text evidence="1">The sequence shown here is derived from an EMBL/GenBank/DDBJ whole genome shotgun (WGS) entry which is preliminary data.</text>
</comment>
<dbReference type="Proteomes" id="UP000238479">
    <property type="component" value="Chromosome 3"/>
</dbReference>
<name>A0A2P6R6N7_ROSCH</name>
<keyword evidence="2" id="KW-1185">Reference proteome</keyword>
<evidence type="ECO:0000313" key="2">
    <source>
        <dbReference type="Proteomes" id="UP000238479"/>
    </source>
</evidence>
<proteinExistence type="predicted"/>
<dbReference type="Gramene" id="PRQ42069">
    <property type="protein sequence ID" value="PRQ42069"/>
    <property type="gene ID" value="RchiOBHm_Chr3g0453611"/>
</dbReference>
<evidence type="ECO:0000313" key="1">
    <source>
        <dbReference type="EMBL" id="PRQ42069.1"/>
    </source>
</evidence>
<dbReference type="AlphaFoldDB" id="A0A2P6R6N7"/>
<protein>
    <submittedName>
        <fullName evidence="1">Uncharacterized protein</fullName>
    </submittedName>
</protein>